<dbReference type="PANTHER" id="PTHR34293">
    <property type="entry name" value="HTH-TYPE TRANSCRIPTIONAL REGULATOR TRMBL2"/>
    <property type="match status" value="1"/>
</dbReference>
<evidence type="ECO:0000313" key="3">
    <source>
        <dbReference type="EMBL" id="RNB83054.1"/>
    </source>
</evidence>
<dbReference type="InterPro" id="IPR036388">
    <property type="entry name" value="WH-like_DNA-bd_sf"/>
</dbReference>
<dbReference type="PANTHER" id="PTHR34293:SF1">
    <property type="entry name" value="HTH-TYPE TRANSCRIPTIONAL REGULATOR TRMBL2"/>
    <property type="match status" value="1"/>
</dbReference>
<dbReference type="Pfam" id="PF01978">
    <property type="entry name" value="TrmB"/>
    <property type="match status" value="1"/>
</dbReference>
<dbReference type="InterPro" id="IPR036390">
    <property type="entry name" value="WH_DNA-bd_sf"/>
</dbReference>
<gene>
    <name evidence="3" type="ORF">EDM59_18605</name>
</gene>
<keyword evidence="4" id="KW-1185">Reference proteome</keyword>
<evidence type="ECO:0000313" key="4">
    <source>
        <dbReference type="Proteomes" id="UP000269573"/>
    </source>
</evidence>
<dbReference type="InterPro" id="IPR002831">
    <property type="entry name" value="Tscrpt_reg_TrmB_N"/>
</dbReference>
<dbReference type="EMBL" id="RHHU01000011">
    <property type="protein sequence ID" value="RNB83054.1"/>
    <property type="molecule type" value="Genomic_DNA"/>
</dbReference>
<proteinExistence type="predicted"/>
<name>A0A3M8D4M7_9BACL</name>
<dbReference type="CDD" id="cd09124">
    <property type="entry name" value="PLDc_like_TrmB_middle"/>
    <property type="match status" value="1"/>
</dbReference>
<sequence>MSTLWEQLQLFGFNQYEAKAYTALVGLGTSNAYQISKESGIPRARIYDTLETLVKRGLVLLEEAADGTKSYSPLPVDVFLEQAKRTFEESWSQVGEELRSLEKREAKTEVSLTTVRGEENVLSFCRIMIRRAKEQVVLSMWEPMYEKLLPDLLEKEKKGCAIKGILFDVEQPLEGLYKHRINEYINKKTEERWFVLAVDGKELMYGHSAERKGNAYYTDDPVHIFLLEDYIWHDILVNRLVEAGSQEQLDQWILPEMEHFFGRKMLPESYWEGREGRKA</sequence>
<dbReference type="InterPro" id="IPR051797">
    <property type="entry name" value="TrmB-like"/>
</dbReference>
<protein>
    <submittedName>
        <fullName evidence="3">TrmB family transcriptional regulator</fullName>
    </submittedName>
</protein>
<dbReference type="Pfam" id="PF11495">
    <property type="entry name" value="Regulator_TrmB"/>
    <property type="match status" value="1"/>
</dbReference>
<evidence type="ECO:0000259" key="1">
    <source>
        <dbReference type="Pfam" id="PF01978"/>
    </source>
</evidence>
<dbReference type="SUPFAM" id="SSF46785">
    <property type="entry name" value="Winged helix' DNA-binding domain"/>
    <property type="match status" value="1"/>
</dbReference>
<organism evidence="3 4">
    <name type="scientific">Brevibacillus nitrificans</name>
    <dbReference type="NCBI Taxonomy" id="651560"/>
    <lineage>
        <taxon>Bacteria</taxon>
        <taxon>Bacillati</taxon>
        <taxon>Bacillota</taxon>
        <taxon>Bacilli</taxon>
        <taxon>Bacillales</taxon>
        <taxon>Paenibacillaceae</taxon>
        <taxon>Brevibacillus</taxon>
    </lineage>
</organism>
<accession>A0A3M8D4M7</accession>
<comment type="caution">
    <text evidence="3">The sequence shown here is derived from an EMBL/GenBank/DDBJ whole genome shotgun (WGS) entry which is preliminary data.</text>
</comment>
<dbReference type="Proteomes" id="UP000269573">
    <property type="component" value="Unassembled WGS sequence"/>
</dbReference>
<dbReference type="Gene3D" id="1.10.10.10">
    <property type="entry name" value="Winged helix-like DNA-binding domain superfamily/Winged helix DNA-binding domain"/>
    <property type="match status" value="1"/>
</dbReference>
<feature type="domain" description="Transcription regulator TrmB N-terminal" evidence="1">
    <location>
        <begin position="8"/>
        <end position="76"/>
    </location>
</feature>
<reference evidence="3 4" key="1">
    <citation type="submission" date="2018-10" db="EMBL/GenBank/DDBJ databases">
        <title>Phylogenomics of Brevibacillus.</title>
        <authorList>
            <person name="Dunlap C."/>
        </authorList>
    </citation>
    <scope>NUCLEOTIDE SEQUENCE [LARGE SCALE GENOMIC DNA]</scope>
    <source>
        <strain evidence="3 4">JCM 15774</strain>
    </source>
</reference>
<feature type="domain" description="Transcription regulator TrmB C-terminal" evidence="2">
    <location>
        <begin position="112"/>
        <end position="230"/>
    </location>
</feature>
<dbReference type="RefSeq" id="WP_122925210.1">
    <property type="nucleotide sequence ID" value="NZ_RHHU01000011.1"/>
</dbReference>
<dbReference type="AlphaFoldDB" id="A0A3M8D4M7"/>
<evidence type="ECO:0000259" key="2">
    <source>
        <dbReference type="Pfam" id="PF11495"/>
    </source>
</evidence>
<dbReference type="InterPro" id="IPR021586">
    <property type="entry name" value="Tscrpt_reg_TrmB_C"/>
</dbReference>